<keyword evidence="2" id="KW-0489">Methyltransferase</keyword>
<dbReference type="EMBL" id="UOEK01000434">
    <property type="protein sequence ID" value="VAW08048.1"/>
    <property type="molecule type" value="Genomic_DNA"/>
</dbReference>
<keyword evidence="3" id="KW-0808">Transferase</keyword>
<dbReference type="GO" id="GO:0006396">
    <property type="term" value="P:RNA processing"/>
    <property type="evidence" value="ECO:0007669"/>
    <property type="project" value="InterPro"/>
</dbReference>
<dbReference type="InterPro" id="IPR001537">
    <property type="entry name" value="SpoU_MeTrfase"/>
</dbReference>
<evidence type="ECO:0000259" key="5">
    <source>
        <dbReference type="Pfam" id="PF22435"/>
    </source>
</evidence>
<dbReference type="GO" id="GO:0032259">
    <property type="term" value="P:methylation"/>
    <property type="evidence" value="ECO:0007669"/>
    <property type="project" value="UniProtKB-KW"/>
</dbReference>
<name>A0A3B0SRB8_9ZZZZ</name>
<dbReference type="Pfam" id="PF00588">
    <property type="entry name" value="SpoU_methylase"/>
    <property type="match status" value="1"/>
</dbReference>
<evidence type="ECO:0000259" key="4">
    <source>
        <dbReference type="Pfam" id="PF00588"/>
    </source>
</evidence>
<evidence type="ECO:0000256" key="1">
    <source>
        <dbReference type="ARBA" id="ARBA00007228"/>
    </source>
</evidence>
<dbReference type="InterPro" id="IPR053888">
    <property type="entry name" value="MRM3-like_sub_bind"/>
</dbReference>
<dbReference type="Pfam" id="PF22435">
    <property type="entry name" value="MRM3-like_sub_bind"/>
    <property type="match status" value="1"/>
</dbReference>
<comment type="similarity">
    <text evidence="1">Belongs to the class IV-like SAM-binding methyltransferase superfamily. RNA methyltransferase TrmH family.</text>
</comment>
<gene>
    <name evidence="6" type="ORF">MNBD_ACTINO02-730</name>
</gene>
<dbReference type="InterPro" id="IPR029026">
    <property type="entry name" value="tRNA_m1G_MTases_N"/>
</dbReference>
<dbReference type="InterPro" id="IPR029028">
    <property type="entry name" value="Alpha/beta_knot_MTases"/>
</dbReference>
<dbReference type="Gene3D" id="3.30.1330.30">
    <property type="match status" value="1"/>
</dbReference>
<feature type="domain" description="MRM3-like substrate binding" evidence="5">
    <location>
        <begin position="10"/>
        <end position="93"/>
    </location>
</feature>
<dbReference type="InterPro" id="IPR051259">
    <property type="entry name" value="rRNA_Methyltransferase"/>
</dbReference>
<dbReference type="SUPFAM" id="SSF55315">
    <property type="entry name" value="L30e-like"/>
    <property type="match status" value="1"/>
</dbReference>
<evidence type="ECO:0000256" key="3">
    <source>
        <dbReference type="ARBA" id="ARBA00022679"/>
    </source>
</evidence>
<dbReference type="Gene3D" id="3.40.1280.10">
    <property type="match status" value="1"/>
</dbReference>
<proteinExistence type="inferred from homology"/>
<dbReference type="SUPFAM" id="SSF75217">
    <property type="entry name" value="alpha/beta knot"/>
    <property type="match status" value="1"/>
</dbReference>
<evidence type="ECO:0000313" key="6">
    <source>
        <dbReference type="EMBL" id="VAW08048.1"/>
    </source>
</evidence>
<dbReference type="AlphaFoldDB" id="A0A3B0SRB8"/>
<dbReference type="GO" id="GO:0008173">
    <property type="term" value="F:RNA methyltransferase activity"/>
    <property type="evidence" value="ECO:0007669"/>
    <property type="project" value="InterPro"/>
</dbReference>
<dbReference type="GO" id="GO:0003723">
    <property type="term" value="F:RNA binding"/>
    <property type="evidence" value="ECO:0007669"/>
    <property type="project" value="InterPro"/>
</dbReference>
<dbReference type="InterPro" id="IPR029064">
    <property type="entry name" value="Ribosomal_eL30-like_sf"/>
</dbReference>
<feature type="domain" description="tRNA/rRNA methyltransferase SpoU type" evidence="4">
    <location>
        <begin position="112"/>
        <end position="250"/>
    </location>
</feature>
<accession>A0A3B0SRB8</accession>
<dbReference type="PANTHER" id="PTHR43191">
    <property type="entry name" value="RRNA METHYLTRANSFERASE 3"/>
    <property type="match status" value="1"/>
</dbReference>
<sequence>MTVDISAVTNPRIKTWAALRERKYRNTSGLFLVEGFREIQRMARLDIAIDTLIIAPDLAGDPDSPPTTVRSVTVGEAPFEKLSYRQNPDGWLAVVEQPSLDLERLPVPVNPFVVVIEGLEKPGNLGAILRTADGAGADAVILADSVIDVFNPNVVRAAQGSLFAVPIAVATTEETSTWLDGNSIDLLIATPEAGTTLWDAPIGDRVAILVGAEHGGVSEVLRLGAGTVAIPLAGTADSLNAATAAALLMFEIVRRRQ</sequence>
<reference evidence="6" key="1">
    <citation type="submission" date="2018-06" db="EMBL/GenBank/DDBJ databases">
        <authorList>
            <person name="Zhirakovskaya E."/>
        </authorList>
    </citation>
    <scope>NUCLEOTIDE SEQUENCE</scope>
</reference>
<organism evidence="6">
    <name type="scientific">hydrothermal vent metagenome</name>
    <dbReference type="NCBI Taxonomy" id="652676"/>
    <lineage>
        <taxon>unclassified sequences</taxon>
        <taxon>metagenomes</taxon>
        <taxon>ecological metagenomes</taxon>
    </lineage>
</organism>
<evidence type="ECO:0000256" key="2">
    <source>
        <dbReference type="ARBA" id="ARBA00022603"/>
    </source>
</evidence>
<dbReference type="PANTHER" id="PTHR43191:SF2">
    <property type="entry name" value="RRNA METHYLTRANSFERASE 3, MITOCHONDRIAL"/>
    <property type="match status" value="1"/>
</dbReference>
<protein>
    <submittedName>
        <fullName evidence="6">Uncharacterized protein</fullName>
    </submittedName>
</protein>